<gene>
    <name evidence="1" type="ORF">FPD38_07670</name>
</gene>
<comment type="caution">
    <text evidence="1">The sequence shown here is derived from an EMBL/GenBank/DDBJ whole genome shotgun (WGS) entry which is preliminary data.</text>
</comment>
<evidence type="ECO:0000313" key="1">
    <source>
        <dbReference type="EMBL" id="TXE85855.1"/>
    </source>
</evidence>
<dbReference type="Gene3D" id="2.60.40.3230">
    <property type="match status" value="1"/>
</dbReference>
<protein>
    <submittedName>
        <fullName evidence="1">DUF1425 domain-containing protein</fullName>
    </submittedName>
</protein>
<name>A0A5C7E3F5_9BACT</name>
<dbReference type="AlphaFoldDB" id="A0A5C7E3F5"/>
<dbReference type="InterPro" id="IPR038483">
    <property type="entry name" value="YcfL-like_sf"/>
</dbReference>
<sequence>MKKIIILLLSFMCLFSQDVSQFKHTNVKSVKERINDAGLLEVQITFYSSVSKKISYKIEWFDKDGFAVKNTIDENYQNIRLLSGQDYIVQKVATNERIKKYKIYIK</sequence>
<dbReference type="EMBL" id="VOWJ01000033">
    <property type="protein sequence ID" value="TXE85855.1"/>
    <property type="molecule type" value="Genomic_DNA"/>
</dbReference>
<accession>A0A5C7E3F5</accession>
<dbReference type="Proteomes" id="UP000321629">
    <property type="component" value="Unassembled WGS sequence"/>
</dbReference>
<proteinExistence type="predicted"/>
<dbReference type="RefSeq" id="WP_147556169.1">
    <property type="nucleotide sequence ID" value="NZ_VOWJ01000033.1"/>
</dbReference>
<dbReference type="CDD" id="cd09030">
    <property type="entry name" value="DUF1425"/>
    <property type="match status" value="1"/>
</dbReference>
<organism evidence="1 2">
    <name type="scientific">Campylobacter volucris</name>
    <dbReference type="NCBI Taxonomy" id="1031542"/>
    <lineage>
        <taxon>Bacteria</taxon>
        <taxon>Pseudomonadati</taxon>
        <taxon>Campylobacterota</taxon>
        <taxon>Epsilonproteobacteria</taxon>
        <taxon>Campylobacterales</taxon>
        <taxon>Campylobacteraceae</taxon>
        <taxon>Campylobacter</taxon>
    </lineage>
</organism>
<reference evidence="1 2" key="1">
    <citation type="submission" date="2019-07" db="EMBL/GenBank/DDBJ databases">
        <title>Rapid identification of Enteric Bacteria from Whole Genome Sequences (WGS) using Average Nucleotide Identity (ANI).</title>
        <authorList>
            <person name="Lane C."/>
        </authorList>
    </citation>
    <scope>NUCLEOTIDE SEQUENCE [LARGE SCALE GENOMIC DNA]</scope>
    <source>
        <strain evidence="1 2">2016D-0084</strain>
    </source>
</reference>
<dbReference type="Pfam" id="PF07233">
    <property type="entry name" value="DUF1425"/>
    <property type="match status" value="1"/>
</dbReference>
<evidence type="ECO:0000313" key="2">
    <source>
        <dbReference type="Proteomes" id="UP000321629"/>
    </source>
</evidence>
<dbReference type="InterPro" id="IPR010824">
    <property type="entry name" value="DUF1425"/>
</dbReference>